<accession>A0A6G1GNF8</accession>
<sequence>MVCSDDKSVFDFPAKPATTACEHLSNTCHECMQTWIGSELDAKGWDRIPCPECNAVLEYAAIKTLASPETFARFDRLSARAAVGQMENFVWCIGPNCGSGQEHAAGIAAPIFVCAICRFRQCIVHKMAWHDNETCKEYDYRTTGQKKKDEEKASEDVVNKSSVMCPGHKCGARIEKSVGCDHMTCRKCRTEFCYMCQCLYTEIRRLGNTAHKTTCPYHSNNIRYPH</sequence>
<keyword evidence="11" id="KW-1185">Reference proteome</keyword>
<evidence type="ECO:0000313" key="11">
    <source>
        <dbReference type="Proteomes" id="UP000800041"/>
    </source>
</evidence>
<feature type="domain" description="RING-type" evidence="9">
    <location>
        <begin position="1"/>
        <end position="224"/>
    </location>
</feature>
<comment type="catalytic activity">
    <reaction evidence="1">
        <text>[E2 ubiquitin-conjugating enzyme]-S-ubiquitinyl-L-cysteine + [acceptor protein]-L-lysine = [E2 ubiquitin-conjugating enzyme]-L-cysteine + [acceptor protein]-N(6)-ubiquitinyl-L-lysine.</text>
        <dbReference type="EC" id="2.3.2.31"/>
    </reaction>
</comment>
<dbReference type="InterPro" id="IPR044066">
    <property type="entry name" value="TRIAD_supradom"/>
</dbReference>
<keyword evidence="6" id="KW-0863">Zinc-finger</keyword>
<dbReference type="PANTHER" id="PTHR11685">
    <property type="entry name" value="RBR FAMILY RING FINGER AND IBR DOMAIN-CONTAINING"/>
    <property type="match status" value="1"/>
</dbReference>
<evidence type="ECO:0000256" key="2">
    <source>
        <dbReference type="ARBA" id="ARBA00012251"/>
    </source>
</evidence>
<evidence type="ECO:0000256" key="5">
    <source>
        <dbReference type="ARBA" id="ARBA00022737"/>
    </source>
</evidence>
<keyword evidence="3" id="KW-0808">Transferase</keyword>
<gene>
    <name evidence="10" type="ORF">K402DRAFT_340717</name>
</gene>
<dbReference type="AlphaFoldDB" id="A0A6G1GNF8"/>
<evidence type="ECO:0000259" key="9">
    <source>
        <dbReference type="PROSITE" id="PS51873"/>
    </source>
</evidence>
<dbReference type="Gene3D" id="3.30.40.10">
    <property type="entry name" value="Zinc/RING finger domain, C3HC4 (zinc finger)"/>
    <property type="match status" value="1"/>
</dbReference>
<dbReference type="GO" id="GO:0008270">
    <property type="term" value="F:zinc ion binding"/>
    <property type="evidence" value="ECO:0007669"/>
    <property type="project" value="UniProtKB-KW"/>
</dbReference>
<dbReference type="InterPro" id="IPR002867">
    <property type="entry name" value="IBR_dom"/>
</dbReference>
<dbReference type="GO" id="GO:0061630">
    <property type="term" value="F:ubiquitin protein ligase activity"/>
    <property type="evidence" value="ECO:0007669"/>
    <property type="project" value="UniProtKB-EC"/>
</dbReference>
<evidence type="ECO:0000256" key="3">
    <source>
        <dbReference type="ARBA" id="ARBA00022679"/>
    </source>
</evidence>
<keyword evidence="7" id="KW-0833">Ubl conjugation pathway</keyword>
<dbReference type="Pfam" id="PF01485">
    <property type="entry name" value="IBR"/>
    <property type="match status" value="1"/>
</dbReference>
<dbReference type="InterPro" id="IPR031127">
    <property type="entry name" value="E3_UB_ligase_RBR"/>
</dbReference>
<dbReference type="InterPro" id="IPR013083">
    <property type="entry name" value="Znf_RING/FYVE/PHD"/>
</dbReference>
<evidence type="ECO:0000256" key="1">
    <source>
        <dbReference type="ARBA" id="ARBA00001798"/>
    </source>
</evidence>
<dbReference type="Proteomes" id="UP000800041">
    <property type="component" value="Unassembled WGS sequence"/>
</dbReference>
<evidence type="ECO:0000256" key="6">
    <source>
        <dbReference type="ARBA" id="ARBA00022771"/>
    </source>
</evidence>
<proteinExistence type="predicted"/>
<evidence type="ECO:0000256" key="4">
    <source>
        <dbReference type="ARBA" id="ARBA00022723"/>
    </source>
</evidence>
<reference evidence="10" key="1">
    <citation type="journal article" date="2020" name="Stud. Mycol.">
        <title>101 Dothideomycetes genomes: a test case for predicting lifestyles and emergence of pathogens.</title>
        <authorList>
            <person name="Haridas S."/>
            <person name="Albert R."/>
            <person name="Binder M."/>
            <person name="Bloem J."/>
            <person name="Labutti K."/>
            <person name="Salamov A."/>
            <person name="Andreopoulos B."/>
            <person name="Baker S."/>
            <person name="Barry K."/>
            <person name="Bills G."/>
            <person name="Bluhm B."/>
            <person name="Cannon C."/>
            <person name="Castanera R."/>
            <person name="Culley D."/>
            <person name="Daum C."/>
            <person name="Ezra D."/>
            <person name="Gonzalez J."/>
            <person name="Henrissat B."/>
            <person name="Kuo A."/>
            <person name="Liang C."/>
            <person name="Lipzen A."/>
            <person name="Lutzoni F."/>
            <person name="Magnuson J."/>
            <person name="Mondo S."/>
            <person name="Nolan M."/>
            <person name="Ohm R."/>
            <person name="Pangilinan J."/>
            <person name="Park H.-J."/>
            <person name="Ramirez L."/>
            <person name="Alfaro M."/>
            <person name="Sun H."/>
            <person name="Tritt A."/>
            <person name="Yoshinaga Y."/>
            <person name="Zwiers L.-H."/>
            <person name="Turgeon B."/>
            <person name="Goodwin S."/>
            <person name="Spatafora J."/>
            <person name="Crous P."/>
            <person name="Grigoriev I."/>
        </authorList>
    </citation>
    <scope>NUCLEOTIDE SEQUENCE</scope>
    <source>
        <strain evidence="10">CBS 113979</strain>
    </source>
</reference>
<organism evidence="10 11">
    <name type="scientific">Aulographum hederae CBS 113979</name>
    <dbReference type="NCBI Taxonomy" id="1176131"/>
    <lineage>
        <taxon>Eukaryota</taxon>
        <taxon>Fungi</taxon>
        <taxon>Dikarya</taxon>
        <taxon>Ascomycota</taxon>
        <taxon>Pezizomycotina</taxon>
        <taxon>Dothideomycetes</taxon>
        <taxon>Pleosporomycetidae</taxon>
        <taxon>Aulographales</taxon>
        <taxon>Aulographaceae</taxon>
    </lineage>
</organism>
<evidence type="ECO:0000313" key="10">
    <source>
        <dbReference type="EMBL" id="KAF1982289.1"/>
    </source>
</evidence>
<name>A0A6G1GNF8_9PEZI</name>
<evidence type="ECO:0000256" key="8">
    <source>
        <dbReference type="ARBA" id="ARBA00022833"/>
    </source>
</evidence>
<dbReference type="EC" id="2.3.2.31" evidence="2"/>
<dbReference type="GO" id="GO:0016567">
    <property type="term" value="P:protein ubiquitination"/>
    <property type="evidence" value="ECO:0007669"/>
    <property type="project" value="InterPro"/>
</dbReference>
<dbReference type="Pfam" id="PF22191">
    <property type="entry name" value="IBR_1"/>
    <property type="match status" value="1"/>
</dbReference>
<evidence type="ECO:0000256" key="7">
    <source>
        <dbReference type="ARBA" id="ARBA00022786"/>
    </source>
</evidence>
<dbReference type="EMBL" id="ML977186">
    <property type="protein sequence ID" value="KAF1982289.1"/>
    <property type="molecule type" value="Genomic_DNA"/>
</dbReference>
<protein>
    <recommendedName>
        <fullName evidence="2">RBR-type E3 ubiquitin transferase</fullName>
        <ecNumber evidence="2">2.3.2.31</ecNumber>
    </recommendedName>
</protein>
<dbReference type="OrthoDB" id="1431934at2759"/>
<dbReference type="CDD" id="cd20335">
    <property type="entry name" value="BRcat_RBR"/>
    <property type="match status" value="1"/>
</dbReference>
<dbReference type="Gene3D" id="1.20.120.1750">
    <property type="match status" value="1"/>
</dbReference>
<dbReference type="PROSITE" id="PS51873">
    <property type="entry name" value="TRIAD"/>
    <property type="match status" value="1"/>
</dbReference>
<keyword evidence="5" id="KW-0677">Repeat</keyword>
<keyword evidence="8" id="KW-0862">Zinc</keyword>
<dbReference type="SMART" id="SM00647">
    <property type="entry name" value="IBR"/>
    <property type="match status" value="2"/>
</dbReference>
<keyword evidence="4" id="KW-0479">Metal-binding</keyword>
<dbReference type="SUPFAM" id="SSF57850">
    <property type="entry name" value="RING/U-box"/>
    <property type="match status" value="3"/>
</dbReference>